<proteinExistence type="predicted"/>
<organism evidence="1 2">
    <name type="scientific">Paramecium sonneborni</name>
    <dbReference type="NCBI Taxonomy" id="65129"/>
    <lineage>
        <taxon>Eukaryota</taxon>
        <taxon>Sar</taxon>
        <taxon>Alveolata</taxon>
        <taxon>Ciliophora</taxon>
        <taxon>Intramacronucleata</taxon>
        <taxon>Oligohymenophorea</taxon>
        <taxon>Peniculida</taxon>
        <taxon>Parameciidae</taxon>
        <taxon>Paramecium</taxon>
    </lineage>
</organism>
<dbReference type="Proteomes" id="UP000692954">
    <property type="component" value="Unassembled WGS sequence"/>
</dbReference>
<accession>A0A8S1KGI5</accession>
<evidence type="ECO:0000313" key="2">
    <source>
        <dbReference type="Proteomes" id="UP000692954"/>
    </source>
</evidence>
<sequence>MTQAHKNKHTFLSNYIFLLLKGNILSKDRRNLYIIILKTIRFEDIQFEQQIERVNNTVRGKVLSVHNVVIKVILKTHEHFLSKNLAMNTY</sequence>
<keyword evidence="2" id="KW-1185">Reference proteome</keyword>
<evidence type="ECO:0000313" key="1">
    <source>
        <dbReference type="EMBL" id="CAD8054620.1"/>
    </source>
</evidence>
<dbReference type="AlphaFoldDB" id="A0A8S1KGI5"/>
<protein>
    <submittedName>
        <fullName evidence="1">Uncharacterized protein</fullName>
    </submittedName>
</protein>
<reference evidence="1" key="1">
    <citation type="submission" date="2021-01" db="EMBL/GenBank/DDBJ databases">
        <authorList>
            <consortium name="Genoscope - CEA"/>
            <person name="William W."/>
        </authorList>
    </citation>
    <scope>NUCLEOTIDE SEQUENCE</scope>
</reference>
<name>A0A8S1KGI5_9CILI</name>
<comment type="caution">
    <text evidence="1">The sequence shown here is derived from an EMBL/GenBank/DDBJ whole genome shotgun (WGS) entry which is preliminary data.</text>
</comment>
<dbReference type="EMBL" id="CAJJDN010000008">
    <property type="protein sequence ID" value="CAD8054620.1"/>
    <property type="molecule type" value="Genomic_DNA"/>
</dbReference>
<gene>
    <name evidence="1" type="ORF">PSON_ATCC_30995.1.T0080387</name>
</gene>